<feature type="transmembrane region" description="Helical" evidence="1">
    <location>
        <begin position="104"/>
        <end position="125"/>
    </location>
</feature>
<protein>
    <submittedName>
        <fullName evidence="3">Transglutaminase-like domain-containing protein</fullName>
    </submittedName>
</protein>
<dbReference type="PANTHER" id="PTHR33490:SF3">
    <property type="entry name" value="CONSERVED INTEGRAL MEMBRANE PROTEIN"/>
    <property type="match status" value="1"/>
</dbReference>
<evidence type="ECO:0000313" key="3">
    <source>
        <dbReference type="EMBL" id="MBW7474398.1"/>
    </source>
</evidence>
<keyword evidence="1" id="KW-0812">Transmembrane</keyword>
<feature type="transmembrane region" description="Helical" evidence="1">
    <location>
        <begin position="14"/>
        <end position="30"/>
    </location>
</feature>
<feature type="domain" description="Transglutaminase-like" evidence="2">
    <location>
        <begin position="301"/>
        <end position="363"/>
    </location>
</feature>
<feature type="transmembrane region" description="Helical" evidence="1">
    <location>
        <begin position="159"/>
        <end position="183"/>
    </location>
</feature>
<dbReference type="Pfam" id="PF01841">
    <property type="entry name" value="Transglut_core"/>
    <property type="match status" value="1"/>
</dbReference>
<name>A0ABS7D5E8_9BACL</name>
<comment type="caution">
    <text evidence="3">The sequence shown here is derived from an EMBL/GenBank/DDBJ whole genome shotgun (WGS) entry which is preliminary data.</text>
</comment>
<dbReference type="Gene3D" id="3.10.620.30">
    <property type="match status" value="1"/>
</dbReference>
<dbReference type="SUPFAM" id="SSF54001">
    <property type="entry name" value="Cysteine proteinases"/>
    <property type="match status" value="1"/>
</dbReference>
<gene>
    <name evidence="3" type="ORF">K0T92_06545</name>
</gene>
<evidence type="ECO:0000259" key="2">
    <source>
        <dbReference type="SMART" id="SM00460"/>
    </source>
</evidence>
<accession>A0ABS7D5E8</accession>
<organism evidence="3 4">
    <name type="scientific">Paenibacillus oenotherae</name>
    <dbReference type="NCBI Taxonomy" id="1435645"/>
    <lineage>
        <taxon>Bacteria</taxon>
        <taxon>Bacillati</taxon>
        <taxon>Bacillota</taxon>
        <taxon>Bacilli</taxon>
        <taxon>Bacillales</taxon>
        <taxon>Paenibacillaceae</taxon>
        <taxon>Paenibacillus</taxon>
    </lineage>
</organism>
<dbReference type="PANTHER" id="PTHR33490">
    <property type="entry name" value="BLR5614 PROTEIN-RELATED"/>
    <property type="match status" value="1"/>
</dbReference>
<dbReference type="EMBL" id="JAHZIJ010000003">
    <property type="protein sequence ID" value="MBW7474398.1"/>
    <property type="molecule type" value="Genomic_DNA"/>
</dbReference>
<dbReference type="InterPro" id="IPR002931">
    <property type="entry name" value="Transglutaminase-like"/>
</dbReference>
<keyword evidence="1" id="KW-0472">Membrane</keyword>
<dbReference type="SMART" id="SM00460">
    <property type="entry name" value="TGc"/>
    <property type="match status" value="1"/>
</dbReference>
<keyword evidence="1" id="KW-1133">Transmembrane helix</keyword>
<dbReference type="InterPro" id="IPR038765">
    <property type="entry name" value="Papain-like_cys_pep_sf"/>
</dbReference>
<dbReference type="Proteomes" id="UP000812277">
    <property type="component" value="Unassembled WGS sequence"/>
</dbReference>
<feature type="transmembrane region" description="Helical" evidence="1">
    <location>
        <begin position="42"/>
        <end position="63"/>
    </location>
</feature>
<evidence type="ECO:0000313" key="4">
    <source>
        <dbReference type="Proteomes" id="UP000812277"/>
    </source>
</evidence>
<evidence type="ECO:0000256" key="1">
    <source>
        <dbReference type="SAM" id="Phobius"/>
    </source>
</evidence>
<dbReference type="RefSeq" id="WP_219871646.1">
    <property type="nucleotide sequence ID" value="NZ_JAHZIJ010000003.1"/>
</dbReference>
<reference evidence="3 4" key="1">
    <citation type="submission" date="2021-07" db="EMBL/GenBank/DDBJ databases">
        <title>Paenibacillus radiodurans sp. nov., isolated from the southeastern edge of Tengger Desert.</title>
        <authorList>
            <person name="Zhang G."/>
        </authorList>
    </citation>
    <scope>NUCLEOTIDE SEQUENCE [LARGE SCALE GENOMIC DNA]</scope>
    <source>
        <strain evidence="3 4">DT7-4</strain>
    </source>
</reference>
<keyword evidence="4" id="KW-1185">Reference proteome</keyword>
<sequence>MNTWVQALLKPEPVALMVMLVLVVSLVQGLRSGASGSAKRLFFFVWTAALVVISLLLAGRGAAFLSPHLRAYLIERNIVVPQEQLGALSQFWYTFVTSIRDFELLRFGLLFLLCYMLLRFVLGFLEPLGAMLFERYRSGGNGEPRQELFPQAASRTTGAAIGALLGAGRAFVVIAILFVYVSLLPDGPLTDSIRASSFYNKTADELLQPVAGDVLERGPVLTGAVEAEFRRVLQRKYEVIDSAVPDNIAEAAHAVAKDAESDREKARALYDWIGSRIAYDWDKADNYVEQGIWKEQTPADTFGTRKGVCIDVARLYAVMARTVGLEVRVVTGQGADGRGGYGPHAWNEVRLADGGWIPLDATWASTGDWFDPQHFERTHIRESSITAMYGES</sequence>
<proteinExistence type="predicted"/>